<protein>
    <submittedName>
        <fullName evidence="1">Uncharacterized protein</fullName>
    </submittedName>
</protein>
<organism evidence="1 2">
    <name type="scientific">Agromyces marinus</name>
    <dbReference type="NCBI Taxonomy" id="1389020"/>
    <lineage>
        <taxon>Bacteria</taxon>
        <taxon>Bacillati</taxon>
        <taxon>Actinomycetota</taxon>
        <taxon>Actinomycetes</taxon>
        <taxon>Micrococcales</taxon>
        <taxon>Microbacteriaceae</taxon>
        <taxon>Agromyces</taxon>
    </lineage>
</organism>
<proteinExistence type="predicted"/>
<gene>
    <name evidence="1" type="ORF">GCM10025870_29790</name>
</gene>
<accession>A0ABM8H584</accession>
<evidence type="ECO:0000313" key="1">
    <source>
        <dbReference type="EMBL" id="BDZ55906.1"/>
    </source>
</evidence>
<dbReference type="RefSeq" id="WP_286329138.1">
    <property type="nucleotide sequence ID" value="NZ_AP027734.1"/>
</dbReference>
<name>A0ABM8H584_9MICO</name>
<dbReference type="EMBL" id="AP027734">
    <property type="protein sequence ID" value="BDZ55906.1"/>
    <property type="molecule type" value="Genomic_DNA"/>
</dbReference>
<evidence type="ECO:0000313" key="2">
    <source>
        <dbReference type="Proteomes" id="UP001321477"/>
    </source>
</evidence>
<sequence length="60" mass="5879">MPSAGYAATSGSAVASELWAATFASLVSTTVGVLVEKTLVMAASALAGIDLLRAIIAPAN</sequence>
<keyword evidence="2" id="KW-1185">Reference proteome</keyword>
<dbReference type="Proteomes" id="UP001321477">
    <property type="component" value="Chromosome"/>
</dbReference>
<reference evidence="2" key="1">
    <citation type="journal article" date="2019" name="Int. J. Syst. Evol. Microbiol.">
        <title>The Global Catalogue of Microorganisms (GCM) 10K type strain sequencing project: providing services to taxonomists for standard genome sequencing and annotation.</title>
        <authorList>
            <consortium name="The Broad Institute Genomics Platform"/>
            <consortium name="The Broad Institute Genome Sequencing Center for Infectious Disease"/>
            <person name="Wu L."/>
            <person name="Ma J."/>
        </authorList>
    </citation>
    <scope>NUCLEOTIDE SEQUENCE [LARGE SCALE GENOMIC DNA]</scope>
    <source>
        <strain evidence="2">NBRC 109019</strain>
    </source>
</reference>